<evidence type="ECO:0000313" key="7">
    <source>
        <dbReference type="Proteomes" id="UP000692954"/>
    </source>
</evidence>
<dbReference type="InterPro" id="IPR050956">
    <property type="entry name" value="2C_system_His_kinase"/>
</dbReference>
<dbReference type="PANTHER" id="PTHR43719:SF28">
    <property type="entry name" value="PEROXIDE STRESS-ACTIVATED HISTIDINE KINASE MAK1-RELATED"/>
    <property type="match status" value="1"/>
</dbReference>
<accession>A0A8S1RJ88</accession>
<dbReference type="EMBL" id="CAJJDN010000173">
    <property type="protein sequence ID" value="CAD8127100.1"/>
    <property type="molecule type" value="Genomic_DNA"/>
</dbReference>
<feature type="transmembrane region" description="Helical" evidence="3">
    <location>
        <begin position="30"/>
        <end position="50"/>
    </location>
</feature>
<feature type="modified residue" description="4-aspartylphosphate" evidence="2">
    <location>
        <position position="707"/>
    </location>
</feature>
<dbReference type="InterPro" id="IPR001789">
    <property type="entry name" value="Sig_transdc_resp-reg_receiver"/>
</dbReference>
<evidence type="ECO:0000256" key="3">
    <source>
        <dbReference type="SAM" id="Phobius"/>
    </source>
</evidence>
<dbReference type="AlphaFoldDB" id="A0A8S1RJ88"/>
<keyword evidence="7" id="KW-1185">Reference proteome</keyword>
<comment type="caution">
    <text evidence="6">The sequence shown here is derived from an EMBL/GenBank/DDBJ whole genome shotgun (WGS) entry which is preliminary data.</text>
</comment>
<dbReference type="PROSITE" id="PS50109">
    <property type="entry name" value="HIS_KIN"/>
    <property type="match status" value="1"/>
</dbReference>
<feature type="transmembrane region" description="Helical" evidence="3">
    <location>
        <begin position="121"/>
        <end position="144"/>
    </location>
</feature>
<dbReference type="InterPro" id="IPR005467">
    <property type="entry name" value="His_kinase_dom"/>
</dbReference>
<keyword evidence="3" id="KW-0812">Transmembrane</keyword>
<evidence type="ECO:0000313" key="6">
    <source>
        <dbReference type="EMBL" id="CAD8127100.1"/>
    </source>
</evidence>
<keyword evidence="1 2" id="KW-0597">Phosphoprotein</keyword>
<dbReference type="PANTHER" id="PTHR43719">
    <property type="entry name" value="TWO-COMPONENT HISTIDINE KINASE"/>
    <property type="match status" value="1"/>
</dbReference>
<feature type="domain" description="Histidine kinase" evidence="4">
    <location>
        <begin position="317"/>
        <end position="537"/>
    </location>
</feature>
<dbReference type="Pfam" id="PF02518">
    <property type="entry name" value="HATPase_c"/>
    <property type="match status" value="1"/>
</dbReference>
<dbReference type="Pfam" id="PF00072">
    <property type="entry name" value="Response_reg"/>
    <property type="match status" value="1"/>
</dbReference>
<dbReference type="SMART" id="SM00387">
    <property type="entry name" value="HATPase_c"/>
    <property type="match status" value="1"/>
</dbReference>
<gene>
    <name evidence="6" type="ORF">PSON_ATCC_30995.1.T1730021</name>
</gene>
<keyword evidence="3" id="KW-0472">Membrane</keyword>
<sequence length="782" mass="91222">MISQQHVLLSDVCQMGLLIYINQATSFLNFWLSSMIYASGIIISLLCYFLKKDTWNQRFEVIGIFLKIISLWIAQQYNFEFMFCSLIQSQMFFLSIDLIKQRNQPIMIVFQMAINLFQIRGVIKDISITMINLFQVIIFIVWIYRVKKHNNTIQQTLKQQERNVIIEIDDFRDGLKQQQKFVQTSSTKRMILSQNSLIFNQEFELIDSNIEFEELVNHKSQSDQAIQIMLSLRLNYIFEKESKSCEVKQLMEQLSIDQKILGTIEKNDYIKYENYVLLLSCLLCEDIRCYQIEIVQIPQKHKKVDLEESIEIDMCRSLSHELGTNLNSIITFTAMALDDIKIDDYTKLKYLDPIWINCEQLSLIVGSIRDYNLINLQQFSLKLEELDIEQEIKFMVSLFQDSIESKQIKVDYKFDFECYSFIGDKTRFRQVLFQLLQNAIKYSFQSSIMIAITNDSFDCKVLIIDDGVGMTEEEAQNLNSLLKSNKFLRVSEQSVGIGLGLGISNQLVKQMGNQDNQIEVKRMSKGCQFKFAIKNHFNELTKEFTRKKSSRLTNKSSQQTIRFISANSYYEDQIKEQSHSRNGQRGSIVQTNSKIYKFPSTKQISFSYDLRSQKEESSIYSIHPPILSPKFQQSIIQCSLKSDCCSRVLIVDDEYFNIQCLKLLMSKYQSKCDGAYNGSEAINQVLDKKNKPCQICGNKFFSLIFLDINMPIMDGFNTVKELKRMMNEQIINKAYCIANTGFCDLDTKLKSYESGMDYYLTKPLDQNELNQILNDIFPMIDC</sequence>
<organism evidence="6 7">
    <name type="scientific">Paramecium sonneborni</name>
    <dbReference type="NCBI Taxonomy" id="65129"/>
    <lineage>
        <taxon>Eukaryota</taxon>
        <taxon>Sar</taxon>
        <taxon>Alveolata</taxon>
        <taxon>Ciliophora</taxon>
        <taxon>Intramacronucleata</taxon>
        <taxon>Oligohymenophorea</taxon>
        <taxon>Peniculida</taxon>
        <taxon>Parameciidae</taxon>
        <taxon>Paramecium</taxon>
    </lineage>
</organism>
<keyword evidence="3" id="KW-1133">Transmembrane helix</keyword>
<dbReference type="GO" id="GO:0000155">
    <property type="term" value="F:phosphorelay sensor kinase activity"/>
    <property type="evidence" value="ECO:0007669"/>
    <property type="project" value="InterPro"/>
</dbReference>
<reference evidence="6" key="1">
    <citation type="submission" date="2021-01" db="EMBL/GenBank/DDBJ databases">
        <authorList>
            <consortium name="Genoscope - CEA"/>
            <person name="William W."/>
        </authorList>
    </citation>
    <scope>NUCLEOTIDE SEQUENCE</scope>
</reference>
<evidence type="ECO:0000256" key="2">
    <source>
        <dbReference type="PROSITE-ProRule" id="PRU00169"/>
    </source>
</evidence>
<dbReference type="CDD" id="cd00082">
    <property type="entry name" value="HisKA"/>
    <property type="match status" value="1"/>
</dbReference>
<proteinExistence type="predicted"/>
<dbReference type="SMART" id="SM00448">
    <property type="entry name" value="REC"/>
    <property type="match status" value="1"/>
</dbReference>
<dbReference type="CDD" id="cd17546">
    <property type="entry name" value="REC_hyHK_CKI1_RcsC-like"/>
    <property type="match status" value="1"/>
</dbReference>
<dbReference type="InterPro" id="IPR003594">
    <property type="entry name" value="HATPase_dom"/>
</dbReference>
<feature type="domain" description="Response regulatory" evidence="5">
    <location>
        <begin position="647"/>
        <end position="777"/>
    </location>
</feature>
<dbReference type="InterPro" id="IPR003661">
    <property type="entry name" value="HisK_dim/P_dom"/>
</dbReference>
<dbReference type="OrthoDB" id="303614at2759"/>
<dbReference type="PROSITE" id="PS50110">
    <property type="entry name" value="RESPONSE_REGULATORY"/>
    <property type="match status" value="1"/>
</dbReference>
<evidence type="ECO:0000259" key="5">
    <source>
        <dbReference type="PROSITE" id="PS50110"/>
    </source>
</evidence>
<evidence type="ECO:0000256" key="1">
    <source>
        <dbReference type="ARBA" id="ARBA00022553"/>
    </source>
</evidence>
<name>A0A8S1RJ88_9CILI</name>
<evidence type="ECO:0000259" key="4">
    <source>
        <dbReference type="PROSITE" id="PS50109"/>
    </source>
</evidence>
<dbReference type="Proteomes" id="UP000692954">
    <property type="component" value="Unassembled WGS sequence"/>
</dbReference>
<protein>
    <submittedName>
        <fullName evidence="6">Uncharacterized protein</fullName>
    </submittedName>
</protein>